<dbReference type="EMBL" id="JAGIZA010000013">
    <property type="protein sequence ID" value="MBP0495010.1"/>
    <property type="molecule type" value="Genomic_DNA"/>
</dbReference>
<dbReference type="InterPro" id="IPR003594">
    <property type="entry name" value="HATPase_dom"/>
</dbReference>
<dbReference type="SMART" id="SM00448">
    <property type="entry name" value="REC"/>
    <property type="match status" value="1"/>
</dbReference>
<evidence type="ECO:0000313" key="17">
    <source>
        <dbReference type="Proteomes" id="UP000677537"/>
    </source>
</evidence>
<evidence type="ECO:0000256" key="1">
    <source>
        <dbReference type="ARBA" id="ARBA00000085"/>
    </source>
</evidence>
<protein>
    <recommendedName>
        <fullName evidence="3">Chemotaxis protein CheA</fullName>
        <ecNumber evidence="2">2.7.13.3</ecNumber>
    </recommendedName>
</protein>
<dbReference type="PANTHER" id="PTHR43395:SF1">
    <property type="entry name" value="CHEMOTAXIS PROTEIN CHEA"/>
    <property type="match status" value="1"/>
</dbReference>
<dbReference type="Pfam" id="PF00072">
    <property type="entry name" value="Response_reg"/>
    <property type="match status" value="1"/>
</dbReference>
<keyword evidence="5" id="KW-0808">Transferase</keyword>
<dbReference type="InterPro" id="IPR005467">
    <property type="entry name" value="His_kinase_dom"/>
</dbReference>
<comment type="function">
    <text evidence="8">Involved in the transmission of sensory signals from the chemoreceptors to the flagellar motors. CheA is autophosphorylated; it can transfer its phosphate group to either CheB or CheY.</text>
</comment>
<feature type="domain" description="Histidine kinase" evidence="12">
    <location>
        <begin position="371"/>
        <end position="509"/>
    </location>
</feature>
<feature type="compositionally biased region" description="Pro residues" evidence="11">
    <location>
        <begin position="143"/>
        <end position="156"/>
    </location>
</feature>
<dbReference type="EC" id="2.7.13.3" evidence="2"/>
<reference evidence="16" key="1">
    <citation type="submission" date="2021-03" db="EMBL/GenBank/DDBJ databases">
        <authorList>
            <person name="So Y."/>
        </authorList>
    </citation>
    <scope>NUCLEOTIDE SEQUENCE</scope>
    <source>
        <strain evidence="16">SG15</strain>
    </source>
</reference>
<feature type="compositionally biased region" description="Pro residues" evidence="11">
    <location>
        <begin position="193"/>
        <end position="204"/>
    </location>
</feature>
<dbReference type="Gene3D" id="3.30.565.10">
    <property type="entry name" value="Histidine kinase-like ATPase, C-terminal domain"/>
    <property type="match status" value="1"/>
</dbReference>
<name>A0A940S7J8_9PROT</name>
<evidence type="ECO:0000256" key="2">
    <source>
        <dbReference type="ARBA" id="ARBA00012438"/>
    </source>
</evidence>
<dbReference type="Pfam" id="PF02518">
    <property type="entry name" value="HATPase_c"/>
    <property type="match status" value="1"/>
</dbReference>
<dbReference type="SMART" id="SM00260">
    <property type="entry name" value="CheW"/>
    <property type="match status" value="1"/>
</dbReference>
<dbReference type="RefSeq" id="WP_209375807.1">
    <property type="nucleotide sequence ID" value="NZ_JAGIZA010000013.1"/>
</dbReference>
<dbReference type="Gene3D" id="2.30.30.40">
    <property type="entry name" value="SH3 Domains"/>
    <property type="match status" value="1"/>
</dbReference>
<dbReference type="SUPFAM" id="SSF52172">
    <property type="entry name" value="CheY-like"/>
    <property type="match status" value="1"/>
</dbReference>
<dbReference type="Pfam" id="PF01584">
    <property type="entry name" value="CheW"/>
    <property type="match status" value="1"/>
</dbReference>
<feature type="domain" description="HPt" evidence="15">
    <location>
        <begin position="5"/>
        <end position="109"/>
    </location>
</feature>
<evidence type="ECO:0000256" key="7">
    <source>
        <dbReference type="ARBA" id="ARBA00023012"/>
    </source>
</evidence>
<evidence type="ECO:0000259" key="15">
    <source>
        <dbReference type="PROSITE" id="PS50894"/>
    </source>
</evidence>
<evidence type="ECO:0000256" key="3">
    <source>
        <dbReference type="ARBA" id="ARBA00021495"/>
    </source>
</evidence>
<dbReference type="GO" id="GO:0000155">
    <property type="term" value="F:phosphorelay sensor kinase activity"/>
    <property type="evidence" value="ECO:0007669"/>
    <property type="project" value="UniProtKB-ARBA"/>
</dbReference>
<evidence type="ECO:0000256" key="6">
    <source>
        <dbReference type="ARBA" id="ARBA00022777"/>
    </source>
</evidence>
<dbReference type="InterPro" id="IPR001789">
    <property type="entry name" value="Sig_transdc_resp-reg_receiver"/>
</dbReference>
<dbReference type="Pfam" id="PF01627">
    <property type="entry name" value="Hpt"/>
    <property type="match status" value="1"/>
</dbReference>
<evidence type="ECO:0000256" key="4">
    <source>
        <dbReference type="ARBA" id="ARBA00022553"/>
    </source>
</evidence>
<keyword evidence="4 10" id="KW-0597">Phosphoprotein</keyword>
<dbReference type="InterPro" id="IPR036890">
    <property type="entry name" value="HATPase_C_sf"/>
</dbReference>
<dbReference type="GO" id="GO:0006935">
    <property type="term" value="P:chemotaxis"/>
    <property type="evidence" value="ECO:0007669"/>
    <property type="project" value="InterPro"/>
</dbReference>
<dbReference type="InterPro" id="IPR051315">
    <property type="entry name" value="Bact_Chemotaxis_CheA"/>
</dbReference>
<dbReference type="AlphaFoldDB" id="A0A940S7J8"/>
<feature type="region of interest" description="Disordered" evidence="11">
    <location>
        <begin position="138"/>
        <end position="211"/>
    </location>
</feature>
<dbReference type="InterPro" id="IPR011006">
    <property type="entry name" value="CheY-like_superfamily"/>
</dbReference>
<feature type="domain" description="CheW-like" evidence="14">
    <location>
        <begin position="511"/>
        <end position="645"/>
    </location>
</feature>
<organism evidence="16 17">
    <name type="scientific">Roseomonas indoligenes</name>
    <dbReference type="NCBI Taxonomy" id="2820811"/>
    <lineage>
        <taxon>Bacteria</taxon>
        <taxon>Pseudomonadati</taxon>
        <taxon>Pseudomonadota</taxon>
        <taxon>Alphaproteobacteria</taxon>
        <taxon>Acetobacterales</taxon>
        <taxon>Roseomonadaceae</taxon>
        <taxon>Roseomonas</taxon>
    </lineage>
</organism>
<evidence type="ECO:0000256" key="10">
    <source>
        <dbReference type="PROSITE-ProRule" id="PRU00169"/>
    </source>
</evidence>
<feature type="modified residue" description="Phosphohistidine" evidence="9">
    <location>
        <position position="52"/>
    </location>
</feature>
<dbReference type="SUPFAM" id="SSF55874">
    <property type="entry name" value="ATPase domain of HSP90 chaperone/DNA topoisomerase II/histidine kinase"/>
    <property type="match status" value="1"/>
</dbReference>
<dbReference type="SUPFAM" id="SSF50341">
    <property type="entry name" value="CheW-like"/>
    <property type="match status" value="1"/>
</dbReference>
<evidence type="ECO:0000313" key="16">
    <source>
        <dbReference type="EMBL" id="MBP0495010.1"/>
    </source>
</evidence>
<evidence type="ECO:0000259" key="14">
    <source>
        <dbReference type="PROSITE" id="PS50851"/>
    </source>
</evidence>
<dbReference type="PROSITE" id="PS50894">
    <property type="entry name" value="HPT"/>
    <property type="match status" value="1"/>
</dbReference>
<dbReference type="Gene3D" id="1.20.120.160">
    <property type="entry name" value="HPT domain"/>
    <property type="match status" value="1"/>
</dbReference>
<comment type="catalytic activity">
    <reaction evidence="1">
        <text>ATP + protein L-histidine = ADP + protein N-phospho-L-histidine.</text>
        <dbReference type="EC" id="2.7.13.3"/>
    </reaction>
</comment>
<dbReference type="FunFam" id="3.30.565.10:FF:000016">
    <property type="entry name" value="Chemotaxis protein CheA, putative"/>
    <property type="match status" value="1"/>
</dbReference>
<dbReference type="SMART" id="SM00387">
    <property type="entry name" value="HATPase_c"/>
    <property type="match status" value="1"/>
</dbReference>
<evidence type="ECO:0000256" key="11">
    <source>
        <dbReference type="SAM" id="MobiDB-lite"/>
    </source>
</evidence>
<dbReference type="Proteomes" id="UP000677537">
    <property type="component" value="Unassembled WGS sequence"/>
</dbReference>
<dbReference type="InterPro" id="IPR004358">
    <property type="entry name" value="Sig_transdc_His_kin-like_C"/>
</dbReference>
<keyword evidence="7" id="KW-0902">Two-component regulatory system</keyword>
<evidence type="ECO:0000259" key="13">
    <source>
        <dbReference type="PROSITE" id="PS50110"/>
    </source>
</evidence>
<dbReference type="CDD" id="cd00088">
    <property type="entry name" value="HPT"/>
    <property type="match status" value="1"/>
</dbReference>
<gene>
    <name evidence="16" type="ORF">J5Y10_19665</name>
</gene>
<feature type="domain" description="Response regulatory" evidence="13">
    <location>
        <begin position="668"/>
        <end position="784"/>
    </location>
</feature>
<comment type="caution">
    <text evidence="16">The sequence shown here is derived from an EMBL/GenBank/DDBJ whole genome shotgun (WGS) entry which is preliminary data.</text>
</comment>
<dbReference type="InterPro" id="IPR036641">
    <property type="entry name" value="HPT_dom_sf"/>
</dbReference>
<dbReference type="PANTHER" id="PTHR43395">
    <property type="entry name" value="SENSOR HISTIDINE KINASE CHEA"/>
    <property type="match status" value="1"/>
</dbReference>
<dbReference type="PRINTS" id="PR00344">
    <property type="entry name" value="BCTRLSENSOR"/>
</dbReference>
<sequence>MSGGEDYSQFSLLDLFRMEAETHGQTLTAGLLVLERDPTSAEQLEACMRAAHSLKGAARIIDLTPAVDLTHVMEDLFVAAQRRQVTLGREQIDLLLRGVDLLGAIAQAADAAAVAAMQGEVDGLLAALHRSVAGRGAAAAPVTPHPSPVADAPPAPTLLDVPSPAPPDERAPMLPDRQAPVFPPSREPAASARPPPTTAPPPPAAEGAEADRTVRIKAESLSRLLGLAGESLMGARRLRPFTDRLTRLRRRHDDAARAFDALRDALLLLPEAEQLQPALAAARERLAECRHDLNERLAEMEGFDRRAMQLAHRLYDEALESRMRPFEAGVRRHARTVRDLGRDLGKRVRMEIAGGGTPVDRDILERLDAPLGHLLRNAVDHGIEDAEERRAAGKPEEGVVRLEARHHAGLLRITLADDGRGVDLDRLRAAILARGLAAPETVRQLGETELLDFLFLPGFSMKGTVTEISGRGVGLDAVQDLAKQLRGVVRISTRPGQGTCFQFDLPLTLSVIRTLLVEVGGEPYALPLAALQRTLKLPRDAIETMEGQQHFPFEGEHVGLVALRQLLGAAEGGVAGEEVSVVVIGDGRVHYGLAVDRLLARQELVVRPLDPRLGKIAGISAAALMDNGSPVLILDVEDLLRAVEKLTASGRLSKVSAAGPGAKEQRRRVLVVDDSLTIRELERKLLSQRGYQVEVAVDGVDGWNAARTGHFDLIVSDVDMPRMDGIELVRMIRTDPGLRATPVMIVSYKDREEDRRRGLEAGADYYLTKGSFHDETLVRAVVDLIGEAAP</sequence>
<evidence type="ECO:0000259" key="12">
    <source>
        <dbReference type="PROSITE" id="PS50109"/>
    </source>
</evidence>
<dbReference type="InterPro" id="IPR008207">
    <property type="entry name" value="Sig_transdc_His_kin_Hpt_dom"/>
</dbReference>
<dbReference type="InterPro" id="IPR036061">
    <property type="entry name" value="CheW-like_dom_sf"/>
</dbReference>
<evidence type="ECO:0000256" key="8">
    <source>
        <dbReference type="ARBA" id="ARBA00035100"/>
    </source>
</evidence>
<accession>A0A940S7J8</accession>
<evidence type="ECO:0000256" key="9">
    <source>
        <dbReference type="PROSITE-ProRule" id="PRU00110"/>
    </source>
</evidence>
<dbReference type="PROSITE" id="PS50110">
    <property type="entry name" value="RESPONSE_REGULATORY"/>
    <property type="match status" value="1"/>
</dbReference>
<evidence type="ECO:0000256" key="5">
    <source>
        <dbReference type="ARBA" id="ARBA00022679"/>
    </source>
</evidence>
<keyword evidence="6 16" id="KW-0418">Kinase</keyword>
<proteinExistence type="predicted"/>
<dbReference type="SMART" id="SM00073">
    <property type="entry name" value="HPT"/>
    <property type="match status" value="1"/>
</dbReference>
<dbReference type="Gene3D" id="3.40.50.2300">
    <property type="match status" value="1"/>
</dbReference>
<dbReference type="InterPro" id="IPR002545">
    <property type="entry name" value="CheW-lke_dom"/>
</dbReference>
<feature type="modified residue" description="4-aspartylphosphate" evidence="10">
    <location>
        <position position="717"/>
    </location>
</feature>
<dbReference type="PROSITE" id="PS50851">
    <property type="entry name" value="CHEW"/>
    <property type="match status" value="1"/>
</dbReference>
<keyword evidence="17" id="KW-1185">Reference proteome</keyword>
<dbReference type="SUPFAM" id="SSF47226">
    <property type="entry name" value="Histidine-containing phosphotransfer domain, HPT domain"/>
    <property type="match status" value="1"/>
</dbReference>
<dbReference type="PROSITE" id="PS50109">
    <property type="entry name" value="HIS_KIN"/>
    <property type="match status" value="1"/>
</dbReference>